<dbReference type="OrthoDB" id="192609at2759"/>
<keyword evidence="1" id="KW-1133">Transmembrane helix</keyword>
<dbReference type="AlphaFoldDB" id="A0A9W7LE39"/>
<sequence>MFAISQKSVDSQMMLSSSPPPPPLPFTILHLLLLVVLLLFITLGMVYHGECTWLPEKLLDCCAGLHVCLGFAGWYFPPLLLASLGYQVADSFGLNESVSGHGAEPVEYTIGDCLEYIVGASLCIISHRIKPLHTLDPKELVRRVKNFGWARFTLSPNDPMPSMYYAVFHLFLVVSCGSYFFVGLRLVPAEIVNDSDIITKYQTYTRCCSNIHVALGPSAWFFPPLFIVYVMYQYSSPYHWNQEGTKFWGIVLEYLVGVIMAAIANRVYPIRSLRPREAFERTKNLVWDRWGERREERIQDGFVETINSVNNSTNNSREGSRNQSRA</sequence>
<evidence type="ECO:0000256" key="1">
    <source>
        <dbReference type="SAM" id="Phobius"/>
    </source>
</evidence>
<evidence type="ECO:0000313" key="3">
    <source>
        <dbReference type="Proteomes" id="UP001165065"/>
    </source>
</evidence>
<evidence type="ECO:0000313" key="2">
    <source>
        <dbReference type="EMBL" id="GMI46272.1"/>
    </source>
</evidence>
<feature type="transmembrane region" description="Helical" evidence="1">
    <location>
        <begin position="247"/>
        <end position="268"/>
    </location>
</feature>
<organism evidence="2 3">
    <name type="scientific">Triparma columacea</name>
    <dbReference type="NCBI Taxonomy" id="722753"/>
    <lineage>
        <taxon>Eukaryota</taxon>
        <taxon>Sar</taxon>
        <taxon>Stramenopiles</taxon>
        <taxon>Ochrophyta</taxon>
        <taxon>Bolidophyceae</taxon>
        <taxon>Parmales</taxon>
        <taxon>Triparmaceae</taxon>
        <taxon>Triparma</taxon>
    </lineage>
</organism>
<comment type="caution">
    <text evidence="2">The sequence shown here is derived from an EMBL/GenBank/DDBJ whole genome shotgun (WGS) entry which is preliminary data.</text>
</comment>
<feature type="transmembrane region" description="Helical" evidence="1">
    <location>
        <begin position="208"/>
        <end position="232"/>
    </location>
</feature>
<keyword evidence="3" id="KW-1185">Reference proteome</keyword>
<dbReference type="Proteomes" id="UP001165065">
    <property type="component" value="Unassembled WGS sequence"/>
</dbReference>
<reference evidence="3" key="1">
    <citation type="journal article" date="2023" name="Commun. Biol.">
        <title>Genome analysis of Parmales, the sister group of diatoms, reveals the evolutionary specialization of diatoms from phago-mixotrophs to photoautotrophs.</title>
        <authorList>
            <person name="Ban H."/>
            <person name="Sato S."/>
            <person name="Yoshikawa S."/>
            <person name="Yamada K."/>
            <person name="Nakamura Y."/>
            <person name="Ichinomiya M."/>
            <person name="Sato N."/>
            <person name="Blanc-Mathieu R."/>
            <person name="Endo H."/>
            <person name="Kuwata A."/>
            <person name="Ogata H."/>
        </authorList>
    </citation>
    <scope>NUCLEOTIDE SEQUENCE [LARGE SCALE GENOMIC DNA]</scope>
</reference>
<keyword evidence="1" id="KW-0472">Membrane</keyword>
<feature type="transmembrane region" description="Helical" evidence="1">
    <location>
        <begin position="58"/>
        <end position="76"/>
    </location>
</feature>
<keyword evidence="1" id="KW-0812">Transmembrane</keyword>
<dbReference type="EMBL" id="BRYA01000290">
    <property type="protein sequence ID" value="GMI46272.1"/>
    <property type="molecule type" value="Genomic_DNA"/>
</dbReference>
<gene>
    <name evidence="2" type="ORF">TrCOL_g321</name>
</gene>
<feature type="transmembrane region" description="Helical" evidence="1">
    <location>
        <begin position="163"/>
        <end position="187"/>
    </location>
</feature>
<protein>
    <submittedName>
        <fullName evidence="2">Uncharacterized protein</fullName>
    </submittedName>
</protein>
<feature type="transmembrane region" description="Helical" evidence="1">
    <location>
        <begin position="24"/>
        <end position="46"/>
    </location>
</feature>
<name>A0A9W7LE39_9STRA</name>
<proteinExistence type="predicted"/>
<accession>A0A9W7LE39</accession>